<feature type="region of interest" description="Disordered" evidence="1">
    <location>
        <begin position="73"/>
        <end position="135"/>
    </location>
</feature>
<evidence type="ECO:0000256" key="1">
    <source>
        <dbReference type="SAM" id="MobiDB-lite"/>
    </source>
</evidence>
<feature type="compositionally biased region" description="Polar residues" evidence="1">
    <location>
        <begin position="167"/>
        <end position="177"/>
    </location>
</feature>
<gene>
    <name evidence="2" type="ORF">B857_03948</name>
</gene>
<feature type="region of interest" description="Disordered" evidence="1">
    <location>
        <begin position="153"/>
        <end position="188"/>
    </location>
</feature>
<accession>K1KXH3</accession>
<sequence>MRTARSVLSAVTFSRPKSPRRWRWAGDRVATSRPMFRAAGNESKSFCVPRARTRAWKARVASEELTAREHSWRIAESSPSSLPSSRTGVRRGSRGKIIMINKPHREPTTASRERLNGPAASAIGNRTTSTDCRPNWVVKMGPESRNLAIVRESSSTNPACQRPLPSMVSSKSPTATPKVQPMATSRERRNVVAVPKPSTSRPLVAAKIGSTCPSSCSAIQNASTAERVIWMILGKEVPTRRAPTRLRRLRNLQAPLVDDPIPMSTSLSRYERSTDKC</sequence>
<evidence type="ECO:0000313" key="3">
    <source>
        <dbReference type="Proteomes" id="UP000004738"/>
    </source>
</evidence>
<dbReference type="EMBL" id="AMCK01000071">
    <property type="protein sequence ID" value="EKB43293.1"/>
    <property type="molecule type" value="Genomic_DNA"/>
</dbReference>
<proteinExistence type="predicted"/>
<protein>
    <submittedName>
        <fullName evidence="2">Uncharacterized protein</fullName>
    </submittedName>
</protein>
<dbReference type="Proteomes" id="UP000004738">
    <property type="component" value="Unassembled WGS sequence"/>
</dbReference>
<reference evidence="2 3" key="1">
    <citation type="journal article" date="2012" name="J. Bacteriol.">
        <title>Draft Genome Sequence of Bacillus isronensis Strain B3W22, Isolated from the Upper Atmosphere.</title>
        <authorList>
            <person name="Shivaji S."/>
            <person name="Ara S."/>
            <person name="Singh S.K."/>
            <person name="Bandi S."/>
            <person name="Singh A."/>
            <person name="Pinnaka A.K."/>
        </authorList>
    </citation>
    <scope>NUCLEOTIDE SEQUENCE [LARGE SCALE GENOMIC DNA]</scope>
    <source>
        <strain evidence="2 3">B3W22</strain>
    </source>
</reference>
<keyword evidence="3" id="KW-1185">Reference proteome</keyword>
<name>K1KXH3_9BACL</name>
<organism evidence="2 3">
    <name type="scientific">Solibacillus isronensis B3W22</name>
    <dbReference type="NCBI Taxonomy" id="1224748"/>
    <lineage>
        <taxon>Bacteria</taxon>
        <taxon>Bacillati</taxon>
        <taxon>Bacillota</taxon>
        <taxon>Bacilli</taxon>
        <taxon>Bacillales</taxon>
        <taxon>Caryophanaceae</taxon>
        <taxon>Solibacillus</taxon>
    </lineage>
</organism>
<feature type="compositionally biased region" description="Basic and acidic residues" evidence="1">
    <location>
        <begin position="103"/>
        <end position="115"/>
    </location>
</feature>
<evidence type="ECO:0000313" key="2">
    <source>
        <dbReference type="EMBL" id="EKB43293.1"/>
    </source>
</evidence>
<dbReference type="AlphaFoldDB" id="K1KXH3"/>
<dbReference type="PATRIC" id="fig|1224748.3.peg.3863"/>
<feature type="compositionally biased region" description="Low complexity" evidence="1">
    <location>
        <begin position="77"/>
        <end position="87"/>
    </location>
</feature>
<comment type="caution">
    <text evidence="2">The sequence shown here is derived from an EMBL/GenBank/DDBJ whole genome shotgun (WGS) entry which is preliminary data.</text>
</comment>